<keyword evidence="3" id="KW-0507">mRNA processing</keyword>
<dbReference type="RefSeq" id="XP_002112381.1">
    <property type="nucleotide sequence ID" value="XM_002112345.1"/>
</dbReference>
<dbReference type="Proteomes" id="UP000009022">
    <property type="component" value="Unassembled WGS sequence"/>
</dbReference>
<dbReference type="STRING" id="10228.B3RXU2"/>
<dbReference type="GO" id="GO:0000289">
    <property type="term" value="P:nuclear-transcribed mRNA poly(A) tail shortening"/>
    <property type="evidence" value="ECO:0000318"/>
    <property type="project" value="GO_Central"/>
</dbReference>
<dbReference type="FunCoup" id="B3RXU2">
    <property type="interactions" value="2194"/>
</dbReference>
<dbReference type="PANTHER" id="PTHR12272">
    <property type="entry name" value="DEADENYLATION COMPLEX SUBUNIT PAN3"/>
    <property type="match status" value="1"/>
</dbReference>
<evidence type="ECO:0000313" key="9">
    <source>
        <dbReference type="Proteomes" id="UP000009022"/>
    </source>
</evidence>
<dbReference type="eggNOG" id="KOG3741">
    <property type="taxonomic scope" value="Eukaryota"/>
</dbReference>
<dbReference type="GeneID" id="6754018"/>
<dbReference type="EMBL" id="DS985245">
    <property type="protein sequence ID" value="EDV24491.1"/>
    <property type="molecule type" value="Genomic_DNA"/>
</dbReference>
<keyword evidence="4" id="KW-0547">Nucleotide-binding</keyword>
<reference evidence="8 9" key="1">
    <citation type="journal article" date="2008" name="Nature">
        <title>The Trichoplax genome and the nature of placozoans.</title>
        <authorList>
            <person name="Srivastava M."/>
            <person name="Begovic E."/>
            <person name="Chapman J."/>
            <person name="Putnam N.H."/>
            <person name="Hellsten U."/>
            <person name="Kawashima T."/>
            <person name="Kuo A."/>
            <person name="Mitros T."/>
            <person name="Salamov A."/>
            <person name="Carpenter M.L."/>
            <person name="Signorovitch A.Y."/>
            <person name="Moreno M.A."/>
            <person name="Kamm K."/>
            <person name="Grimwood J."/>
            <person name="Schmutz J."/>
            <person name="Shapiro H."/>
            <person name="Grigoriev I.V."/>
            <person name="Buss L.W."/>
            <person name="Schierwater B."/>
            <person name="Dellaporta S.L."/>
            <person name="Rokhsar D.S."/>
        </authorList>
    </citation>
    <scope>NUCLEOTIDE SEQUENCE [LARGE SCALE GENOMIC DNA]</scope>
    <source>
        <strain evidence="8 9">Grell-BS-1999</strain>
    </source>
</reference>
<dbReference type="PhylomeDB" id="B3RXU2"/>
<evidence type="ECO:0000256" key="2">
    <source>
        <dbReference type="ARBA" id="ARBA00022490"/>
    </source>
</evidence>
<dbReference type="KEGG" id="tad:TRIADDRAFT_24936"/>
<dbReference type="PANTHER" id="PTHR12272:SF11">
    <property type="entry name" value="PAN2-PAN3 DEADENYLATION COMPLEX SUBUNIT PAN3"/>
    <property type="match status" value="1"/>
</dbReference>
<evidence type="ECO:0000313" key="8">
    <source>
        <dbReference type="EMBL" id="EDV24491.1"/>
    </source>
</evidence>
<evidence type="ECO:0000256" key="4">
    <source>
        <dbReference type="ARBA" id="ARBA00022741"/>
    </source>
</evidence>
<dbReference type="InParanoid" id="B3RXU2"/>
<evidence type="ECO:0000256" key="6">
    <source>
        <dbReference type="ARBA" id="ARBA00023054"/>
    </source>
</evidence>
<dbReference type="AlphaFoldDB" id="B3RXU2"/>
<evidence type="ECO:0000256" key="5">
    <source>
        <dbReference type="ARBA" id="ARBA00022840"/>
    </source>
</evidence>
<dbReference type="OMA" id="YVFHSVD"/>
<name>B3RXU2_TRIAD</name>
<proteinExistence type="predicted"/>
<organism evidence="8 9">
    <name type="scientific">Trichoplax adhaerens</name>
    <name type="common">Trichoplax reptans</name>
    <dbReference type="NCBI Taxonomy" id="10228"/>
    <lineage>
        <taxon>Eukaryota</taxon>
        <taxon>Metazoa</taxon>
        <taxon>Placozoa</taxon>
        <taxon>Uniplacotomia</taxon>
        <taxon>Trichoplacea</taxon>
        <taxon>Trichoplacidae</taxon>
        <taxon>Trichoplax</taxon>
    </lineage>
</organism>
<dbReference type="OrthoDB" id="204958at2759"/>
<evidence type="ECO:0000256" key="3">
    <source>
        <dbReference type="ARBA" id="ARBA00022664"/>
    </source>
</evidence>
<comment type="subcellular location">
    <subcellularLocation>
        <location evidence="1">Cytoplasm</location>
    </subcellularLocation>
</comment>
<dbReference type="InterPro" id="IPR011009">
    <property type="entry name" value="Kinase-like_dom_sf"/>
</dbReference>
<dbReference type="FunFam" id="1.10.287.3700:FF:000001">
    <property type="entry name" value="PAN2-PAN3 deadenylation complex subunit PAN3"/>
    <property type="match status" value="1"/>
</dbReference>
<dbReference type="Gene3D" id="1.10.510.10">
    <property type="entry name" value="Transferase(Phosphotransferase) domain 1"/>
    <property type="match status" value="1"/>
</dbReference>
<keyword evidence="2" id="KW-0963">Cytoplasm</keyword>
<dbReference type="Gene3D" id="1.10.287.3700">
    <property type="match status" value="1"/>
</dbReference>
<dbReference type="GO" id="GO:0005524">
    <property type="term" value="F:ATP binding"/>
    <property type="evidence" value="ECO:0007669"/>
    <property type="project" value="UniProtKB-KW"/>
</dbReference>
<keyword evidence="6" id="KW-0175">Coiled coil</keyword>
<keyword evidence="9" id="KW-1185">Reference proteome</keyword>
<dbReference type="GO" id="GO:0006397">
    <property type="term" value="P:mRNA processing"/>
    <property type="evidence" value="ECO:0007669"/>
    <property type="project" value="UniProtKB-KW"/>
</dbReference>
<dbReference type="GO" id="GO:0031251">
    <property type="term" value="C:PAN complex"/>
    <property type="evidence" value="ECO:0000318"/>
    <property type="project" value="GO_Central"/>
</dbReference>
<dbReference type="Pfam" id="PF18101">
    <property type="entry name" value="Pan3_CK"/>
    <property type="match status" value="1"/>
</dbReference>
<dbReference type="HOGENOM" id="CLU_016423_0_1_1"/>
<gene>
    <name evidence="8" type="ORF">TRIADDRAFT_24936</name>
</gene>
<evidence type="ECO:0000256" key="1">
    <source>
        <dbReference type="ARBA" id="ARBA00004496"/>
    </source>
</evidence>
<accession>B3RXU2</accession>
<protein>
    <recommendedName>
        <fullName evidence="7">Pan3 C-terminal knob domain-containing protein</fullName>
    </recommendedName>
</protein>
<dbReference type="InterPro" id="IPR030844">
    <property type="entry name" value="PAN3"/>
</dbReference>
<keyword evidence="5" id="KW-0067">ATP-binding</keyword>
<dbReference type="SUPFAM" id="SSF56112">
    <property type="entry name" value="Protein kinase-like (PK-like)"/>
    <property type="match status" value="1"/>
</dbReference>
<dbReference type="GO" id="GO:0008143">
    <property type="term" value="F:poly(A) binding"/>
    <property type="evidence" value="ECO:0000318"/>
    <property type="project" value="GO_Central"/>
</dbReference>
<dbReference type="InterPro" id="IPR041332">
    <property type="entry name" value="Pan3_CK"/>
</dbReference>
<dbReference type="GO" id="GO:0000932">
    <property type="term" value="C:P-body"/>
    <property type="evidence" value="ECO:0000318"/>
    <property type="project" value="GO_Central"/>
</dbReference>
<sequence length="465" mass="53191">MAPHSGQEGNKKPTKHYFMNHNFKQELLVQRLLRLAEVNPDEFGLPREVKHYNSLYPLEMNQQDGISSNFGYRTICFKAINSHNGQTYLLRRVIGSFRASQSTSLEVINKWKKIKHSGIVQLHEVFTTKAFGDNSLIAIYDYYPANETMQSHYFDTTKQSYTIGEDGVLRADVNMARNNIEFLDENIIWKYVIQLTSALRLIHVAGLACQILNVTKVLVASRSRLRINGVGILDILGNDSLNRSAIASRQMTDLTSLGRLLLALACRSLAALDPENYSQSLDFVANNYSSDLRDLIFGLLTCQQHMPQVVHKIKSVNDVMPLIGARFYTHINDLYFENDILEVELENELENDRLVRLLLKLGIVNDRPEFFLDGDWSETGDRYLLKLFRDYIFHQVKQDGSPWIDMAHMIQCLNKLDVGSQDRICLSSRDEKSVLVVSYKDLRDCFERTINEVFVAAGIKNPARG</sequence>
<feature type="domain" description="Pan3 C-terminal knob" evidence="7">
    <location>
        <begin position="316"/>
        <end position="452"/>
    </location>
</feature>
<dbReference type="Gene3D" id="1.20.5.5160">
    <property type="match status" value="1"/>
</dbReference>
<dbReference type="CTD" id="6754018"/>
<evidence type="ECO:0000259" key="7">
    <source>
        <dbReference type="Pfam" id="PF18101"/>
    </source>
</evidence>